<dbReference type="Pfam" id="PF03466">
    <property type="entry name" value="LysR_substrate"/>
    <property type="match status" value="1"/>
</dbReference>
<reference evidence="8" key="1">
    <citation type="journal article" date="2019" name="Int. J. Syst. Evol. Microbiol.">
        <title>The Global Catalogue of Microorganisms (GCM) 10K type strain sequencing project: providing services to taxonomists for standard genome sequencing and annotation.</title>
        <authorList>
            <consortium name="The Broad Institute Genomics Platform"/>
            <consortium name="The Broad Institute Genome Sequencing Center for Infectious Disease"/>
            <person name="Wu L."/>
            <person name="Ma J."/>
        </authorList>
    </citation>
    <scope>NUCLEOTIDE SEQUENCE [LARGE SCALE GENOMIC DNA]</scope>
    <source>
        <strain evidence="8">JCM 3380</strain>
    </source>
</reference>
<dbReference type="InterPro" id="IPR050176">
    <property type="entry name" value="LTTR"/>
</dbReference>
<dbReference type="Pfam" id="PF00126">
    <property type="entry name" value="HTH_1"/>
    <property type="match status" value="1"/>
</dbReference>
<keyword evidence="3" id="KW-0238">DNA-binding</keyword>
<accession>A0ABP3CLH2</accession>
<sequence>MLDPEAVRTLLAVVDEGTFDAAAKALHVTPSAVSQRIKALEQRTGRVLLVRAKPARLTESGAAIARYGRQLALLEQDTAGALGLAETPTAIQVAVNADSLNTWFRKVVQELAGDDEITLSVLRDDQDHTAEALRQGLVVAAVTSMPEPVQGCSVRPLGSMRYHAVASRSFTRRWRGVELDEVPVVVFDEKDDLQDAFCRRITGKPASSRRYLLPDGPVFEDAVTAGAGWALLSEHQLARHRSLVRLYPDSPVDVPLYWQQWKLDSSLLQRVASLVFDASRFQLH</sequence>
<gene>
    <name evidence="7" type="ORF">GCM10010492_01780</name>
</gene>
<dbReference type="EMBL" id="BAAABU010000001">
    <property type="protein sequence ID" value="GAA0207835.1"/>
    <property type="molecule type" value="Genomic_DNA"/>
</dbReference>
<dbReference type="PROSITE" id="PS50931">
    <property type="entry name" value="HTH_LYSR"/>
    <property type="match status" value="1"/>
</dbReference>
<protein>
    <submittedName>
        <fullName evidence="7">LysR family transcriptional regulator ArgP</fullName>
    </submittedName>
</protein>
<feature type="domain" description="HTH lysR-type" evidence="6">
    <location>
        <begin position="2"/>
        <end position="58"/>
    </location>
</feature>
<evidence type="ECO:0000259" key="6">
    <source>
        <dbReference type="PROSITE" id="PS50931"/>
    </source>
</evidence>
<dbReference type="InterPro" id="IPR017685">
    <property type="entry name" value="ArgP"/>
</dbReference>
<dbReference type="PANTHER" id="PTHR30579">
    <property type="entry name" value="TRANSCRIPTIONAL REGULATOR"/>
    <property type="match status" value="1"/>
</dbReference>
<keyword evidence="4" id="KW-0010">Activator</keyword>
<keyword evidence="8" id="KW-1185">Reference proteome</keyword>
<keyword evidence="2" id="KW-0805">Transcription regulation</keyword>
<proteinExistence type="inferred from homology"/>
<keyword evidence="5" id="KW-0804">Transcription</keyword>
<dbReference type="InterPro" id="IPR000847">
    <property type="entry name" value="LysR_HTH_N"/>
</dbReference>
<dbReference type="SUPFAM" id="SSF46785">
    <property type="entry name" value="Winged helix' DNA-binding domain"/>
    <property type="match status" value="1"/>
</dbReference>
<dbReference type="RefSeq" id="WP_343932174.1">
    <property type="nucleotide sequence ID" value="NZ_BAAABU010000001.1"/>
</dbReference>
<dbReference type="SUPFAM" id="SSF53850">
    <property type="entry name" value="Periplasmic binding protein-like II"/>
    <property type="match status" value="1"/>
</dbReference>
<evidence type="ECO:0000256" key="5">
    <source>
        <dbReference type="ARBA" id="ARBA00023163"/>
    </source>
</evidence>
<evidence type="ECO:0000313" key="8">
    <source>
        <dbReference type="Proteomes" id="UP001500416"/>
    </source>
</evidence>
<dbReference type="InterPro" id="IPR005119">
    <property type="entry name" value="LysR_subst-bd"/>
</dbReference>
<name>A0ABP3CLH2_9PSEU</name>
<evidence type="ECO:0000256" key="1">
    <source>
        <dbReference type="ARBA" id="ARBA00009437"/>
    </source>
</evidence>
<dbReference type="InterPro" id="IPR036388">
    <property type="entry name" value="WH-like_DNA-bd_sf"/>
</dbReference>
<organism evidence="7 8">
    <name type="scientific">Saccharothrix mutabilis subsp. mutabilis</name>
    <dbReference type="NCBI Taxonomy" id="66855"/>
    <lineage>
        <taxon>Bacteria</taxon>
        <taxon>Bacillati</taxon>
        <taxon>Actinomycetota</taxon>
        <taxon>Actinomycetes</taxon>
        <taxon>Pseudonocardiales</taxon>
        <taxon>Pseudonocardiaceae</taxon>
        <taxon>Saccharothrix</taxon>
    </lineage>
</organism>
<evidence type="ECO:0000256" key="4">
    <source>
        <dbReference type="ARBA" id="ARBA00023159"/>
    </source>
</evidence>
<dbReference type="NCBIfam" id="TIGR03298">
    <property type="entry name" value="argP"/>
    <property type="match status" value="1"/>
</dbReference>
<dbReference type="Proteomes" id="UP001500416">
    <property type="component" value="Unassembled WGS sequence"/>
</dbReference>
<dbReference type="Gene3D" id="3.40.190.290">
    <property type="match status" value="1"/>
</dbReference>
<evidence type="ECO:0000256" key="3">
    <source>
        <dbReference type="ARBA" id="ARBA00023125"/>
    </source>
</evidence>
<dbReference type="Gene3D" id="1.10.10.10">
    <property type="entry name" value="Winged helix-like DNA-binding domain superfamily/Winged helix DNA-binding domain"/>
    <property type="match status" value="1"/>
</dbReference>
<comment type="similarity">
    <text evidence="1">Belongs to the LysR transcriptional regulatory family.</text>
</comment>
<evidence type="ECO:0000256" key="2">
    <source>
        <dbReference type="ARBA" id="ARBA00023015"/>
    </source>
</evidence>
<evidence type="ECO:0000313" key="7">
    <source>
        <dbReference type="EMBL" id="GAA0207835.1"/>
    </source>
</evidence>
<dbReference type="PANTHER" id="PTHR30579:SF2">
    <property type="entry name" value="HTH-TYPE TRANSCRIPTIONAL REGULATOR ARGP"/>
    <property type="match status" value="1"/>
</dbReference>
<dbReference type="InterPro" id="IPR036390">
    <property type="entry name" value="WH_DNA-bd_sf"/>
</dbReference>
<dbReference type="NCBIfam" id="NF002964">
    <property type="entry name" value="PRK03635.1"/>
    <property type="match status" value="1"/>
</dbReference>
<comment type="caution">
    <text evidence="7">The sequence shown here is derived from an EMBL/GenBank/DDBJ whole genome shotgun (WGS) entry which is preliminary data.</text>
</comment>